<keyword evidence="11" id="KW-0804">Transcription</keyword>
<name>A0ABP9K4J6_9NOCA</name>
<accession>A0ABP9K4J6</accession>
<keyword evidence="10" id="KW-1015">Disulfide bond</keyword>
<dbReference type="InterPro" id="IPR003482">
    <property type="entry name" value="Whib"/>
</dbReference>
<evidence type="ECO:0000256" key="3">
    <source>
        <dbReference type="ARBA" id="ARBA00006597"/>
    </source>
</evidence>
<evidence type="ECO:0000256" key="10">
    <source>
        <dbReference type="ARBA" id="ARBA00023157"/>
    </source>
</evidence>
<dbReference type="PROSITE" id="PS51674">
    <property type="entry name" value="4FE4S_WBL"/>
    <property type="match status" value="1"/>
</dbReference>
<comment type="caution">
    <text evidence="13">The sequence shown here is derived from an EMBL/GenBank/DDBJ whole genome shotgun (WGS) entry which is preliminary data.</text>
</comment>
<comment type="cofactor">
    <cofactor evidence="1">
        <name>[4Fe-4S] cluster</name>
        <dbReference type="ChEBI" id="CHEBI:49883"/>
    </cofactor>
</comment>
<evidence type="ECO:0000313" key="13">
    <source>
        <dbReference type="EMBL" id="GAA5049279.1"/>
    </source>
</evidence>
<evidence type="ECO:0000256" key="2">
    <source>
        <dbReference type="ARBA" id="ARBA00004496"/>
    </source>
</evidence>
<evidence type="ECO:0000256" key="8">
    <source>
        <dbReference type="ARBA" id="ARBA00023015"/>
    </source>
</evidence>
<reference evidence="14" key="1">
    <citation type="journal article" date="2019" name="Int. J. Syst. Evol. Microbiol.">
        <title>The Global Catalogue of Microorganisms (GCM) 10K type strain sequencing project: providing services to taxonomists for standard genome sequencing and annotation.</title>
        <authorList>
            <consortium name="The Broad Institute Genomics Platform"/>
            <consortium name="The Broad Institute Genome Sequencing Center for Infectious Disease"/>
            <person name="Wu L."/>
            <person name="Ma J."/>
        </authorList>
    </citation>
    <scope>NUCLEOTIDE SEQUENCE [LARGE SCALE GENOMIC DNA]</scope>
    <source>
        <strain evidence="14">JCM 18298</strain>
    </source>
</reference>
<dbReference type="PANTHER" id="PTHR38839:SF6">
    <property type="entry name" value="TRANSCRIPTIONAL REGULATOR WHIB1"/>
    <property type="match status" value="1"/>
</dbReference>
<evidence type="ECO:0000256" key="11">
    <source>
        <dbReference type="ARBA" id="ARBA00023163"/>
    </source>
</evidence>
<comment type="similarity">
    <text evidence="3">Belongs to the WhiB family.</text>
</comment>
<evidence type="ECO:0000256" key="4">
    <source>
        <dbReference type="ARBA" id="ARBA00022485"/>
    </source>
</evidence>
<dbReference type="PANTHER" id="PTHR38839">
    <property type="entry name" value="TRANSCRIPTIONAL REGULATOR WHID-RELATED"/>
    <property type="match status" value="1"/>
</dbReference>
<dbReference type="RefSeq" id="WP_345494768.1">
    <property type="nucleotide sequence ID" value="NZ_BAABJM010000002.1"/>
</dbReference>
<keyword evidence="6" id="KW-0408">Iron</keyword>
<evidence type="ECO:0000259" key="12">
    <source>
        <dbReference type="PROSITE" id="PS51674"/>
    </source>
</evidence>
<evidence type="ECO:0000256" key="6">
    <source>
        <dbReference type="ARBA" id="ARBA00023004"/>
    </source>
</evidence>
<dbReference type="InterPro" id="IPR034768">
    <property type="entry name" value="4FE4S_WBL"/>
</dbReference>
<proteinExistence type="inferred from homology"/>
<comment type="subcellular location">
    <subcellularLocation>
        <location evidence="2">Cytoplasm</location>
    </subcellularLocation>
</comment>
<evidence type="ECO:0000256" key="9">
    <source>
        <dbReference type="ARBA" id="ARBA00023125"/>
    </source>
</evidence>
<dbReference type="Proteomes" id="UP001500603">
    <property type="component" value="Unassembled WGS sequence"/>
</dbReference>
<keyword evidence="9" id="KW-0238">DNA-binding</keyword>
<keyword evidence="5" id="KW-0479">Metal-binding</keyword>
<keyword evidence="7" id="KW-0411">Iron-sulfur</keyword>
<organism evidence="13 14">
    <name type="scientific">Nocardia callitridis</name>
    <dbReference type="NCBI Taxonomy" id="648753"/>
    <lineage>
        <taxon>Bacteria</taxon>
        <taxon>Bacillati</taxon>
        <taxon>Actinomycetota</taxon>
        <taxon>Actinomycetes</taxon>
        <taxon>Mycobacteriales</taxon>
        <taxon>Nocardiaceae</taxon>
        <taxon>Nocardia</taxon>
    </lineage>
</organism>
<dbReference type="Pfam" id="PF02467">
    <property type="entry name" value="Whib"/>
    <property type="match status" value="1"/>
</dbReference>
<keyword evidence="14" id="KW-1185">Reference proteome</keyword>
<feature type="domain" description="4Fe-4S Wbl-type" evidence="12">
    <location>
        <begin position="36"/>
        <end position="93"/>
    </location>
</feature>
<keyword evidence="8" id="KW-0805">Transcription regulation</keyword>
<evidence type="ECO:0000313" key="14">
    <source>
        <dbReference type="Proteomes" id="UP001500603"/>
    </source>
</evidence>
<evidence type="ECO:0000256" key="5">
    <source>
        <dbReference type="ARBA" id="ARBA00022723"/>
    </source>
</evidence>
<evidence type="ECO:0000256" key="1">
    <source>
        <dbReference type="ARBA" id="ARBA00001966"/>
    </source>
</evidence>
<dbReference type="EMBL" id="BAABJM010000002">
    <property type="protein sequence ID" value="GAA5049279.1"/>
    <property type="molecule type" value="Genomic_DNA"/>
</dbReference>
<keyword evidence="4" id="KW-0004">4Fe-4S</keyword>
<evidence type="ECO:0000256" key="7">
    <source>
        <dbReference type="ARBA" id="ARBA00023014"/>
    </source>
</evidence>
<gene>
    <name evidence="13" type="ORF">GCM10023318_17990</name>
</gene>
<protein>
    <recommendedName>
        <fullName evidence="12">4Fe-4S Wbl-type domain-containing protein</fullName>
    </recommendedName>
</protein>
<sequence length="96" mass="10663">MSVHALPLRTGSTATEDHTLAELLPLSDSPVWHRAACRGDADHEAWFPYPSQDFAYAREICSGCPIRAQCGEFAARTGQSGVWGGREFDRGRMIRR</sequence>